<dbReference type="RefSeq" id="WP_055466164.1">
    <property type="nucleotide sequence ID" value="NZ_LKHS01000009.1"/>
</dbReference>
<dbReference type="InterPro" id="IPR020904">
    <property type="entry name" value="Sc_DH/Rdtase_CS"/>
</dbReference>
<dbReference type="InterPro" id="IPR002347">
    <property type="entry name" value="SDR_fam"/>
</dbReference>
<protein>
    <submittedName>
        <fullName evidence="3">Short-chain dehydrogenase</fullName>
    </submittedName>
</protein>
<dbReference type="Pfam" id="PF00106">
    <property type="entry name" value="adh_short"/>
    <property type="match status" value="1"/>
</dbReference>
<comment type="caution">
    <text evidence="3">The sequence shown here is derived from an EMBL/GenBank/DDBJ whole genome shotgun (WGS) entry which is preliminary data.</text>
</comment>
<evidence type="ECO:0000313" key="3">
    <source>
        <dbReference type="EMBL" id="KQH85922.1"/>
    </source>
</evidence>
<reference evidence="3 4" key="1">
    <citation type="submission" date="2015-08" db="EMBL/GenBank/DDBJ databases">
        <title>Antibacterial properties of a collection of Vibrionaceae strains.</title>
        <authorList>
            <person name="Giubergia S."/>
        </authorList>
    </citation>
    <scope>NUCLEOTIDE SEQUENCE [LARGE SCALE GENOMIC DNA]</scope>
    <source>
        <strain evidence="3 4">S0821</strain>
    </source>
</reference>
<dbReference type="PANTHER" id="PTHR44196:SF1">
    <property type="entry name" value="DEHYDROGENASE_REDUCTASE SDR FAMILY MEMBER 7B"/>
    <property type="match status" value="1"/>
</dbReference>
<dbReference type="NCBIfam" id="NF004765">
    <property type="entry name" value="PRK06101.1"/>
    <property type="match status" value="1"/>
</dbReference>
<proteinExistence type="inferred from homology"/>
<dbReference type="EMBL" id="LKHS01000009">
    <property type="protein sequence ID" value="KQH85922.1"/>
    <property type="molecule type" value="Genomic_DNA"/>
</dbReference>
<dbReference type="Gene3D" id="3.40.50.720">
    <property type="entry name" value="NAD(P)-binding Rossmann-like Domain"/>
    <property type="match status" value="1"/>
</dbReference>
<keyword evidence="2" id="KW-0560">Oxidoreductase</keyword>
<dbReference type="PANTHER" id="PTHR44196">
    <property type="entry name" value="DEHYDROGENASE/REDUCTASE SDR FAMILY MEMBER 7B"/>
    <property type="match status" value="1"/>
</dbReference>
<dbReference type="SUPFAM" id="SSF51735">
    <property type="entry name" value="NAD(P)-binding Rossmann-fold domains"/>
    <property type="match status" value="1"/>
</dbReference>
<dbReference type="GO" id="GO:0016020">
    <property type="term" value="C:membrane"/>
    <property type="evidence" value="ECO:0007669"/>
    <property type="project" value="TreeGrafter"/>
</dbReference>
<name>A0A0Q2MDY3_VIBFU</name>
<gene>
    <name evidence="3" type="ORF">AMR76_11635</name>
</gene>
<dbReference type="Proteomes" id="UP000051221">
    <property type="component" value="Unassembled WGS sequence"/>
</dbReference>
<evidence type="ECO:0000313" key="4">
    <source>
        <dbReference type="Proteomes" id="UP000051221"/>
    </source>
</evidence>
<keyword evidence="4" id="KW-1185">Reference proteome</keyword>
<evidence type="ECO:0000256" key="1">
    <source>
        <dbReference type="ARBA" id="ARBA00006484"/>
    </source>
</evidence>
<dbReference type="PRINTS" id="PR00081">
    <property type="entry name" value="GDHRDH"/>
</dbReference>
<accession>A0A0Q2MDY3</accession>
<sequence length="248" mass="27105">MNGVFITGATSGIGRQLAQDYARLGWQVIACGRNETVLRELSSLYASITPRQFDLTDLQATVASLESLPFTPTLWILNAGDCEYIDDGKMDATLMARVMTINVVGMANAIEAIQPHLAHGHRVALVGSIASELALPRAEAYGASKAAVAYLARALRLDWASRGIAVSCVFPGFVATPLTQKNTFEMPMIISVERASRSIRQGLAQGKANLYFPARFTGLIRVVGMLPYAWQHHIVSRLFRTKNEKEHS</sequence>
<dbReference type="GO" id="GO:0016491">
    <property type="term" value="F:oxidoreductase activity"/>
    <property type="evidence" value="ECO:0007669"/>
    <property type="project" value="UniProtKB-KW"/>
</dbReference>
<dbReference type="InParanoid" id="A0A0Q2MDY3"/>
<comment type="similarity">
    <text evidence="1">Belongs to the short-chain dehydrogenases/reductases (SDR) family.</text>
</comment>
<evidence type="ECO:0000256" key="2">
    <source>
        <dbReference type="ARBA" id="ARBA00023002"/>
    </source>
</evidence>
<dbReference type="PROSITE" id="PS00061">
    <property type="entry name" value="ADH_SHORT"/>
    <property type="match status" value="1"/>
</dbReference>
<organism evidence="3 4">
    <name type="scientific">Vibrio furnissii</name>
    <dbReference type="NCBI Taxonomy" id="29494"/>
    <lineage>
        <taxon>Bacteria</taxon>
        <taxon>Pseudomonadati</taxon>
        <taxon>Pseudomonadota</taxon>
        <taxon>Gammaproteobacteria</taxon>
        <taxon>Vibrionales</taxon>
        <taxon>Vibrionaceae</taxon>
        <taxon>Vibrio</taxon>
    </lineage>
</organism>
<dbReference type="InterPro" id="IPR036291">
    <property type="entry name" value="NAD(P)-bd_dom_sf"/>
</dbReference>
<dbReference type="AlphaFoldDB" id="A0A0Q2MDY3"/>